<keyword evidence="4" id="KW-1185">Reference proteome</keyword>
<feature type="region of interest" description="Disordered" evidence="1">
    <location>
        <begin position="43"/>
        <end position="120"/>
    </location>
</feature>
<evidence type="ECO:0000256" key="2">
    <source>
        <dbReference type="SAM" id="SignalP"/>
    </source>
</evidence>
<dbReference type="Proteomes" id="UP000037069">
    <property type="component" value="Unassembled WGS sequence"/>
</dbReference>
<sequence length="494" mass="54974">MKLYFYLRSINSFKLFLWLALIATVASVPTSVLVQNSELASNAQQNHADSNKNHNNNNVMTKVKRSSGGNKNDGHLNNNSPAAILNKKSSPEIVPASYTAPPKPKSIMPQLQQQQQQRQEGNELNFNNNAMEKNNDLISSAIAAGLTAAAVEAAAVAANQHELEQLRKQHQLYADDIDDEQTSSAINKRGISAQQFPYRSASSSASAANLGWGNLAGVNNDFNSGIYNSPSAGYYNTYGSFDSLPAVGNDVPQGTWGDELDPGNVVYSDIDDYAPVSKTSSYRNKAYDNLQNILNSESYLDTVPLPYNSGRYYSSGLDTERNKRAYKIFNQLASKFPDMRLKRDTKLTPADMLALVALVEAGERARKDTDADAGYTYPSENYVPKTYGLNNNYNTAGNVYDYPTMPQADESLDYNNNNGWFEPQSMVDYYGMPVNMDAMNKYELPRELPRENKYSDGFPLNTNGNRYNNKRFMVAKKKRSIAKPSIPYKPESFF</sequence>
<comment type="caution">
    <text evidence="3">The sequence shown here is derived from an EMBL/GenBank/DDBJ whole genome shotgun (WGS) entry which is preliminary data.</text>
</comment>
<feature type="compositionally biased region" description="Polar residues" evidence="1">
    <location>
        <begin position="67"/>
        <end position="81"/>
    </location>
</feature>
<feature type="compositionally biased region" description="Low complexity" evidence="1">
    <location>
        <begin position="110"/>
        <end position="119"/>
    </location>
</feature>
<feature type="chain" id="PRO_5005536335" evidence="2">
    <location>
        <begin position="28"/>
        <end position="494"/>
    </location>
</feature>
<accession>A0A0L0CFU6</accession>
<keyword evidence="2" id="KW-0732">Signal</keyword>
<dbReference type="AlphaFoldDB" id="A0A0L0CFU6"/>
<gene>
    <name evidence="3" type="ORF">FF38_14287</name>
</gene>
<name>A0A0L0CFU6_LUCCU</name>
<evidence type="ECO:0000313" key="4">
    <source>
        <dbReference type="Proteomes" id="UP000037069"/>
    </source>
</evidence>
<reference evidence="3 4" key="1">
    <citation type="journal article" date="2015" name="Nat. Commun.">
        <title>Lucilia cuprina genome unlocks parasitic fly biology to underpin future interventions.</title>
        <authorList>
            <person name="Anstead C.A."/>
            <person name="Korhonen P.K."/>
            <person name="Young N.D."/>
            <person name="Hall R.S."/>
            <person name="Jex A.R."/>
            <person name="Murali S.C."/>
            <person name="Hughes D.S."/>
            <person name="Lee S.F."/>
            <person name="Perry T."/>
            <person name="Stroehlein A.J."/>
            <person name="Ansell B.R."/>
            <person name="Breugelmans B."/>
            <person name="Hofmann A."/>
            <person name="Qu J."/>
            <person name="Dugan S."/>
            <person name="Lee S.L."/>
            <person name="Chao H."/>
            <person name="Dinh H."/>
            <person name="Han Y."/>
            <person name="Doddapaneni H.V."/>
            <person name="Worley K.C."/>
            <person name="Muzny D.M."/>
            <person name="Ioannidis P."/>
            <person name="Waterhouse R.M."/>
            <person name="Zdobnov E.M."/>
            <person name="James P.J."/>
            <person name="Bagnall N.H."/>
            <person name="Kotze A.C."/>
            <person name="Gibbs R.A."/>
            <person name="Richards S."/>
            <person name="Batterham P."/>
            <person name="Gasser R.B."/>
        </authorList>
    </citation>
    <scope>NUCLEOTIDE SEQUENCE [LARGE SCALE GENOMIC DNA]</scope>
    <source>
        <strain evidence="3 4">LS</strain>
        <tissue evidence="3">Full body</tissue>
    </source>
</reference>
<protein>
    <submittedName>
        <fullName evidence="3">Uncharacterized protein</fullName>
    </submittedName>
</protein>
<organism evidence="3 4">
    <name type="scientific">Lucilia cuprina</name>
    <name type="common">Green bottle fly</name>
    <name type="synonym">Australian sheep blowfly</name>
    <dbReference type="NCBI Taxonomy" id="7375"/>
    <lineage>
        <taxon>Eukaryota</taxon>
        <taxon>Metazoa</taxon>
        <taxon>Ecdysozoa</taxon>
        <taxon>Arthropoda</taxon>
        <taxon>Hexapoda</taxon>
        <taxon>Insecta</taxon>
        <taxon>Pterygota</taxon>
        <taxon>Neoptera</taxon>
        <taxon>Endopterygota</taxon>
        <taxon>Diptera</taxon>
        <taxon>Brachycera</taxon>
        <taxon>Muscomorpha</taxon>
        <taxon>Oestroidea</taxon>
        <taxon>Calliphoridae</taxon>
        <taxon>Luciliinae</taxon>
        <taxon>Lucilia</taxon>
    </lineage>
</organism>
<dbReference type="OrthoDB" id="7730862at2759"/>
<evidence type="ECO:0000256" key="1">
    <source>
        <dbReference type="SAM" id="MobiDB-lite"/>
    </source>
</evidence>
<dbReference type="EMBL" id="JRES01000438">
    <property type="protein sequence ID" value="KNC31283.1"/>
    <property type="molecule type" value="Genomic_DNA"/>
</dbReference>
<proteinExistence type="predicted"/>
<evidence type="ECO:0000313" key="3">
    <source>
        <dbReference type="EMBL" id="KNC31283.1"/>
    </source>
</evidence>
<feature type="signal peptide" evidence="2">
    <location>
        <begin position="1"/>
        <end position="27"/>
    </location>
</feature>